<sequence length="124" mass="14248">MKIGEKPQGTRAELKEKLEINLPIETLPDFLKFEEELRTNEDKKKALMDLLLLMCLDFSNIKDCIHKILPQIIKKEIQGQYSGQGRKKKGVEKLDFSATVLFECFEAAIMKHCPADVKLLKSKI</sequence>
<dbReference type="Pfam" id="PF16064">
    <property type="entry name" value="DUF4806"/>
    <property type="match status" value="1"/>
</dbReference>
<name>A0A6J1PX15_9HYME</name>
<organism evidence="2 3">
    <name type="scientific">Temnothorax curvispinosus</name>
    <dbReference type="NCBI Taxonomy" id="300111"/>
    <lineage>
        <taxon>Eukaryota</taxon>
        <taxon>Metazoa</taxon>
        <taxon>Ecdysozoa</taxon>
        <taxon>Arthropoda</taxon>
        <taxon>Hexapoda</taxon>
        <taxon>Insecta</taxon>
        <taxon>Pterygota</taxon>
        <taxon>Neoptera</taxon>
        <taxon>Endopterygota</taxon>
        <taxon>Hymenoptera</taxon>
        <taxon>Apocrita</taxon>
        <taxon>Aculeata</taxon>
        <taxon>Formicoidea</taxon>
        <taxon>Formicidae</taxon>
        <taxon>Myrmicinae</taxon>
        <taxon>Temnothorax</taxon>
    </lineage>
</organism>
<protein>
    <submittedName>
        <fullName evidence="3">Uncharacterized protein LOC112455796</fullName>
    </submittedName>
</protein>
<dbReference type="RefSeq" id="XP_024873746.1">
    <property type="nucleotide sequence ID" value="XM_025017978.1"/>
</dbReference>
<dbReference type="AlphaFoldDB" id="A0A6J1PX15"/>
<accession>A0A6J1PX15</accession>
<evidence type="ECO:0000259" key="1">
    <source>
        <dbReference type="Pfam" id="PF16064"/>
    </source>
</evidence>
<proteinExistence type="predicted"/>
<gene>
    <name evidence="3" type="primary">LOC112455796</name>
</gene>
<keyword evidence="2" id="KW-1185">Reference proteome</keyword>
<reference evidence="3" key="1">
    <citation type="submission" date="2025-08" db="UniProtKB">
        <authorList>
            <consortium name="RefSeq"/>
        </authorList>
    </citation>
    <scope>IDENTIFICATION</scope>
    <source>
        <tissue evidence="3">Whole body</tissue>
    </source>
</reference>
<feature type="non-terminal residue" evidence="3">
    <location>
        <position position="124"/>
    </location>
</feature>
<evidence type="ECO:0000313" key="2">
    <source>
        <dbReference type="Proteomes" id="UP000504618"/>
    </source>
</evidence>
<dbReference type="InterPro" id="IPR032071">
    <property type="entry name" value="DUF4806"/>
</dbReference>
<feature type="domain" description="DUF4806" evidence="1">
    <location>
        <begin position="20"/>
        <end position="105"/>
    </location>
</feature>
<dbReference type="OrthoDB" id="7685730at2759"/>
<dbReference type="Proteomes" id="UP000504618">
    <property type="component" value="Unplaced"/>
</dbReference>
<evidence type="ECO:0000313" key="3">
    <source>
        <dbReference type="RefSeq" id="XP_024873746.1"/>
    </source>
</evidence>
<dbReference type="GeneID" id="112455796"/>